<feature type="compositionally biased region" description="Basic residues" evidence="1">
    <location>
        <begin position="111"/>
        <end position="120"/>
    </location>
</feature>
<accession>A0A2G9UF69</accession>
<feature type="region of interest" description="Disordered" evidence="1">
    <location>
        <begin position="37"/>
        <end position="73"/>
    </location>
</feature>
<evidence type="ECO:0000313" key="3">
    <source>
        <dbReference type="Proteomes" id="UP000230423"/>
    </source>
</evidence>
<feature type="compositionally biased region" description="Basic residues" evidence="1">
    <location>
        <begin position="206"/>
        <end position="218"/>
    </location>
</feature>
<evidence type="ECO:0000256" key="1">
    <source>
        <dbReference type="SAM" id="MobiDB-lite"/>
    </source>
</evidence>
<dbReference type="AlphaFoldDB" id="A0A2G9UF69"/>
<proteinExistence type="predicted"/>
<protein>
    <submittedName>
        <fullName evidence="2">Uncharacterized protein</fullName>
    </submittedName>
</protein>
<reference evidence="2 3" key="1">
    <citation type="submission" date="2015-09" db="EMBL/GenBank/DDBJ databases">
        <title>Draft genome of the parasitic nematode Teladorsagia circumcincta isolate WARC Sus (inbred).</title>
        <authorList>
            <person name="Mitreva M."/>
        </authorList>
    </citation>
    <scope>NUCLEOTIDE SEQUENCE [LARGE SCALE GENOMIC DNA]</scope>
    <source>
        <strain evidence="2 3">S</strain>
    </source>
</reference>
<organism evidence="2 3">
    <name type="scientific">Teladorsagia circumcincta</name>
    <name type="common">Brown stomach worm</name>
    <name type="synonym">Ostertagia circumcincta</name>
    <dbReference type="NCBI Taxonomy" id="45464"/>
    <lineage>
        <taxon>Eukaryota</taxon>
        <taxon>Metazoa</taxon>
        <taxon>Ecdysozoa</taxon>
        <taxon>Nematoda</taxon>
        <taxon>Chromadorea</taxon>
        <taxon>Rhabditida</taxon>
        <taxon>Rhabditina</taxon>
        <taxon>Rhabditomorpha</taxon>
        <taxon>Strongyloidea</taxon>
        <taxon>Trichostrongylidae</taxon>
        <taxon>Teladorsagia</taxon>
    </lineage>
</organism>
<gene>
    <name evidence="2" type="ORF">TELCIR_09283</name>
</gene>
<sequence length="231" mass="26366">MQLFYQNSSANAETVKRIVERLQETATPYESYTIAITQARKKETEEKTEENGEPKSLPTTQKRYTHHDPATERPVVSAVSGGIEGMIDLSDEACEKARSSFADSQIQSKKELKRARKTARKNVDISTELPNEEGPSHTAKRIKKDDKADEVPSYTVNRVKVDDEDEETESFDYSKFDKNAFNQSPTKSDNSFDPFNQKHRIENKKNFRRRGRGGHHRMGTMSIGYKPSSKK</sequence>
<feature type="compositionally biased region" description="Polar residues" evidence="1">
    <location>
        <begin position="180"/>
        <end position="194"/>
    </location>
</feature>
<dbReference type="EMBL" id="KZ346861">
    <property type="protein sequence ID" value="PIO68915.1"/>
    <property type="molecule type" value="Genomic_DNA"/>
</dbReference>
<dbReference type="Proteomes" id="UP000230423">
    <property type="component" value="Unassembled WGS sequence"/>
</dbReference>
<name>A0A2G9UF69_TELCI</name>
<feature type="region of interest" description="Disordered" evidence="1">
    <location>
        <begin position="101"/>
        <end position="231"/>
    </location>
</feature>
<evidence type="ECO:0000313" key="2">
    <source>
        <dbReference type="EMBL" id="PIO68915.1"/>
    </source>
</evidence>
<feature type="compositionally biased region" description="Basic and acidic residues" evidence="1">
    <location>
        <begin position="40"/>
        <end position="53"/>
    </location>
</feature>
<dbReference type="OrthoDB" id="5867229at2759"/>
<keyword evidence="3" id="KW-1185">Reference proteome</keyword>